<evidence type="ECO:0000313" key="3">
    <source>
        <dbReference type="EMBL" id="SUT90828.1"/>
    </source>
</evidence>
<dbReference type="InterPro" id="IPR000383">
    <property type="entry name" value="Xaa-Pro-like_dom"/>
</dbReference>
<dbReference type="SUPFAM" id="SSF53474">
    <property type="entry name" value="alpha/beta-Hydrolases"/>
    <property type="match status" value="1"/>
</dbReference>
<keyword evidence="3" id="KW-0378">Hydrolase</keyword>
<protein>
    <submittedName>
        <fullName evidence="3">Alpha/beta fold family hydrolase</fullName>
    </submittedName>
</protein>
<keyword evidence="4" id="KW-1185">Reference proteome</keyword>
<dbReference type="Gene3D" id="3.40.50.1820">
    <property type="entry name" value="alpha/beta hydrolase"/>
    <property type="match status" value="1"/>
</dbReference>
<feature type="signal peptide" evidence="1">
    <location>
        <begin position="1"/>
        <end position="27"/>
    </location>
</feature>
<accession>A0A380TRL6</accession>
<proteinExistence type="predicted"/>
<sequence>MKIRTKLTALSSALLLSSTFIGGNAMANLPQSATMIEVPTQTVQLTQEWDKIFPKSDKVEHRKVTFKNRYGITLVGDLYVPKGAAGKLPAIAVSGPFGAVKEQTSGLYAQHMAERGFITVAFDGSYTGESSGLPRNVPSPEINTEDFSAAVDFLGSLANVDREKIGILGICGWGGFALNAAISDTRVKAVAVSTMYDMTRVNANGYEIKLDPKGQYDRVPAQTAEERYKMKEGLNNARWEAMKDGYATLLPANNLDPKKDITAKTPKFFAEYANFYRTERGFHPRSVNSNPEHSWTTTAFLPFINMPILKYAAELKAPALVVHGEKAHSRYFGEDAFKALGSKNKELVIVEGASHTDLYDDVAGKIPYDKFEQFFKANLK</sequence>
<evidence type="ECO:0000259" key="2">
    <source>
        <dbReference type="Pfam" id="PF02129"/>
    </source>
</evidence>
<organism evidence="3 4">
    <name type="scientific">Actinobacillus lignieresii</name>
    <dbReference type="NCBI Taxonomy" id="720"/>
    <lineage>
        <taxon>Bacteria</taxon>
        <taxon>Pseudomonadati</taxon>
        <taxon>Pseudomonadota</taxon>
        <taxon>Gammaproteobacteria</taxon>
        <taxon>Pasteurellales</taxon>
        <taxon>Pasteurellaceae</taxon>
        <taxon>Actinobacillus</taxon>
    </lineage>
</organism>
<reference evidence="3 4" key="1">
    <citation type="submission" date="2018-06" db="EMBL/GenBank/DDBJ databases">
        <authorList>
            <consortium name="Pathogen Informatics"/>
            <person name="Doyle S."/>
        </authorList>
    </citation>
    <scope>NUCLEOTIDE SEQUENCE [LARGE SCALE GENOMIC DNA]</scope>
    <source>
        <strain evidence="3 4">NCTC4191</strain>
    </source>
</reference>
<evidence type="ECO:0000313" key="4">
    <source>
        <dbReference type="Proteomes" id="UP000254253"/>
    </source>
</evidence>
<dbReference type="AlphaFoldDB" id="A0A380TRL6"/>
<name>A0A380TRL6_ACTLI</name>
<dbReference type="InterPro" id="IPR029058">
    <property type="entry name" value="AB_hydrolase_fold"/>
</dbReference>
<dbReference type="RefSeq" id="WP_115589769.1">
    <property type="nucleotide sequence ID" value="NZ_UFRN01000002.1"/>
</dbReference>
<dbReference type="EMBL" id="UFRN01000002">
    <property type="protein sequence ID" value="SUT90828.1"/>
    <property type="molecule type" value="Genomic_DNA"/>
</dbReference>
<dbReference type="Pfam" id="PF02129">
    <property type="entry name" value="Peptidase_S15"/>
    <property type="match status" value="1"/>
</dbReference>
<feature type="chain" id="PRO_5017036991" evidence="1">
    <location>
        <begin position="28"/>
        <end position="380"/>
    </location>
</feature>
<dbReference type="Gene3D" id="1.10.10.800">
    <property type="match status" value="1"/>
</dbReference>
<dbReference type="InterPro" id="IPR051411">
    <property type="entry name" value="Polyketide_trans_af380"/>
</dbReference>
<dbReference type="Proteomes" id="UP000254253">
    <property type="component" value="Unassembled WGS sequence"/>
</dbReference>
<gene>
    <name evidence="3" type="ORF">NCTC4191_00385</name>
</gene>
<dbReference type="PANTHER" id="PTHR47751">
    <property type="entry name" value="SUPERFAMILY HYDROLASE, PUTATIVE (AFU_ORTHOLOGUE AFUA_2G16580)-RELATED"/>
    <property type="match status" value="1"/>
</dbReference>
<dbReference type="PANTHER" id="PTHR47751:SF1">
    <property type="entry name" value="SUPERFAMILY HYDROLASE, PUTATIVE (AFU_ORTHOLOGUE AFUA_2G16580)-RELATED"/>
    <property type="match status" value="1"/>
</dbReference>
<dbReference type="GO" id="GO:0016787">
    <property type="term" value="F:hydrolase activity"/>
    <property type="evidence" value="ECO:0007669"/>
    <property type="project" value="UniProtKB-KW"/>
</dbReference>
<feature type="domain" description="Xaa-Pro dipeptidyl-peptidase-like" evidence="2">
    <location>
        <begin position="71"/>
        <end position="201"/>
    </location>
</feature>
<keyword evidence="1" id="KW-0732">Signal</keyword>
<evidence type="ECO:0000256" key="1">
    <source>
        <dbReference type="SAM" id="SignalP"/>
    </source>
</evidence>